<comment type="caution">
    <text evidence="2">The sequence shown here is derived from an EMBL/GenBank/DDBJ whole genome shotgun (WGS) entry which is preliminary data.</text>
</comment>
<name>A0A813RY72_ADIRI</name>
<dbReference type="Gene3D" id="3.40.50.1820">
    <property type="entry name" value="alpha/beta hydrolase"/>
    <property type="match status" value="1"/>
</dbReference>
<accession>A0A813RY72</accession>
<organism evidence="2 3">
    <name type="scientific">Adineta ricciae</name>
    <name type="common">Rotifer</name>
    <dbReference type="NCBI Taxonomy" id="249248"/>
    <lineage>
        <taxon>Eukaryota</taxon>
        <taxon>Metazoa</taxon>
        <taxon>Spiralia</taxon>
        <taxon>Gnathifera</taxon>
        <taxon>Rotifera</taxon>
        <taxon>Eurotatoria</taxon>
        <taxon>Bdelloidea</taxon>
        <taxon>Adinetida</taxon>
        <taxon>Adinetidae</taxon>
        <taxon>Adineta</taxon>
    </lineage>
</organism>
<feature type="transmembrane region" description="Helical" evidence="1">
    <location>
        <begin position="306"/>
        <end position="324"/>
    </location>
</feature>
<feature type="transmembrane region" description="Helical" evidence="1">
    <location>
        <begin position="12"/>
        <end position="36"/>
    </location>
</feature>
<feature type="transmembrane region" description="Helical" evidence="1">
    <location>
        <begin position="250"/>
        <end position="269"/>
    </location>
</feature>
<sequence length="1065" mass="122628">MIGKLYMLIMESTLSSLLFKVSIILSMLAIAFRWGYRHRRKLPFWCETTYPMLYLLCINLIEYYFIINHSTPFLFEPEFLFQILLSIPLALTNINRGPFYTCIETTLMAFVGEFVHSNLQVISIFIYCFILPIWLLACDEQVDAHDQMANQQNINNVEVVDQVVENDRNVILLVISDLLIYLSVLLPGTYFYGGWFWYQETAFGENIFDEGAEKELFAKLLTVFVVQIMFTVLLVKIIGGLLFNIQINYWWLYILEVILPFIAFPIITLARTLTITNTLFVFGMFVMVMVVSRFSFEGKASCRMRLVKSMTFLITIFVLILVKVLAVPTIILVIVISMVVIADLHLILGGKGSWGMRIVKIIILFPVCGTLFLVKVLIPTQIPVVLAVFALGIVTLHSIFIENPTWWTSIVKTTTLFIAFFTCTLILSISIIYFVHVCNPSSVDQHEWIITNSGLSIADQNLIDNIQWLDFDEHHYKQAQEDLSKIIDKYQSEHVMKRRLKSDKSNKLLGKLYLLEGILHYNRMNFSNAKNSLKKSLEYNKDDIHTNIYMIDVLVARNETNELQNYNSTICKSKHLEAKHAAVYCELLCQIYSRSENSMLLTRLRPPADGYFLKDSQRTFRIERDILIRSFRQWPTHRDLAKLSARAYSNKNIIRYHNWIVISRFNNTQETGYYGIAFRHNQTREIVIAHRGTDIKNIPSLKTDLILFTSNLPEQFRKAQVFTANISQQLEPNKILWHTGHSLGGAIAEFLVANDMRFSRNISKPLSFAVTFDGPGIMEVLNSYYSRNNLEPILPIDFPVISYLSDPNIVNTMGTHIGLVLQLLRFPVVFEWTRHPIIQAFFNVTSSKLFGEYKIIVDFLITHSIEQLKSHSIQSIVHGFELQPDPSGIKLGTQTVIKWPKGIQDFARLQHLELSRSMTRFGANNEGIHNETQYDPRIKQSFYHTIDLSNDIFSILPMTAFPEKVQNFLKYLAEPYGARTGLSQLNTACRTFEMIDKLTTSFFFQALIYAGASSLALDQEFVKFAFDPSERPYLQDVASEVNILTLYTILSLTNSDECIKDNSNH</sequence>
<keyword evidence="1" id="KW-1133">Transmembrane helix</keyword>
<feature type="transmembrane region" description="Helical" evidence="1">
    <location>
        <begin position="330"/>
        <end position="349"/>
    </location>
</feature>
<feature type="transmembrane region" description="Helical" evidence="1">
    <location>
        <begin position="275"/>
        <end position="294"/>
    </location>
</feature>
<dbReference type="EMBL" id="CAJNOJ010000011">
    <property type="protein sequence ID" value="CAF0787260.1"/>
    <property type="molecule type" value="Genomic_DNA"/>
</dbReference>
<feature type="transmembrane region" description="Helical" evidence="1">
    <location>
        <begin position="384"/>
        <end position="401"/>
    </location>
</feature>
<evidence type="ECO:0000256" key="1">
    <source>
        <dbReference type="SAM" id="Phobius"/>
    </source>
</evidence>
<keyword evidence="1" id="KW-0472">Membrane</keyword>
<feature type="transmembrane region" description="Helical" evidence="1">
    <location>
        <begin position="119"/>
        <end position="138"/>
    </location>
</feature>
<dbReference type="InterPro" id="IPR029058">
    <property type="entry name" value="AB_hydrolase_fold"/>
</dbReference>
<evidence type="ECO:0000313" key="2">
    <source>
        <dbReference type="EMBL" id="CAF0787260.1"/>
    </source>
</evidence>
<feature type="transmembrane region" description="Helical" evidence="1">
    <location>
        <begin position="48"/>
        <end position="67"/>
    </location>
</feature>
<protein>
    <recommendedName>
        <fullName evidence="4">Fungal lipase-like domain-containing protein</fullName>
    </recommendedName>
</protein>
<evidence type="ECO:0000313" key="3">
    <source>
        <dbReference type="Proteomes" id="UP000663852"/>
    </source>
</evidence>
<dbReference type="Proteomes" id="UP000663852">
    <property type="component" value="Unassembled WGS sequence"/>
</dbReference>
<dbReference type="OrthoDB" id="6693298at2759"/>
<feature type="transmembrane region" description="Helical" evidence="1">
    <location>
        <begin position="361"/>
        <end position="378"/>
    </location>
</feature>
<feature type="transmembrane region" description="Helical" evidence="1">
    <location>
        <begin position="413"/>
        <end position="435"/>
    </location>
</feature>
<reference evidence="2" key="1">
    <citation type="submission" date="2021-02" db="EMBL/GenBank/DDBJ databases">
        <authorList>
            <person name="Nowell W R."/>
        </authorList>
    </citation>
    <scope>NUCLEOTIDE SEQUENCE</scope>
</reference>
<evidence type="ECO:0008006" key="4">
    <source>
        <dbReference type="Google" id="ProtNLM"/>
    </source>
</evidence>
<feature type="transmembrane region" description="Helical" evidence="1">
    <location>
        <begin position="218"/>
        <end position="243"/>
    </location>
</feature>
<dbReference type="SUPFAM" id="SSF53474">
    <property type="entry name" value="alpha/beta-Hydrolases"/>
    <property type="match status" value="1"/>
</dbReference>
<proteinExistence type="predicted"/>
<dbReference type="InterPro" id="IPR024499">
    <property type="entry name" value="Mbeg1-like"/>
</dbReference>
<dbReference type="AlphaFoldDB" id="A0A813RY72"/>
<dbReference type="Pfam" id="PF11187">
    <property type="entry name" value="Mbeg1-like"/>
    <property type="match status" value="1"/>
</dbReference>
<feature type="transmembrane region" description="Helical" evidence="1">
    <location>
        <begin position="178"/>
        <end position="198"/>
    </location>
</feature>
<keyword evidence="1" id="KW-0812">Transmembrane</keyword>
<gene>
    <name evidence="2" type="ORF">EDS130_LOCUS4157</name>
</gene>